<sequence>MDLHEFRTTFEYINAVRDGLIKNVEWNLDGELLDEEQLKQFGPEE</sequence>
<organism evidence="1 2">
    <name type="scientific">Thermoactinomyces mirandus</name>
    <dbReference type="NCBI Taxonomy" id="2756294"/>
    <lineage>
        <taxon>Bacteria</taxon>
        <taxon>Bacillati</taxon>
        <taxon>Bacillota</taxon>
        <taxon>Bacilli</taxon>
        <taxon>Bacillales</taxon>
        <taxon>Thermoactinomycetaceae</taxon>
        <taxon>Thermoactinomyces</taxon>
    </lineage>
</organism>
<gene>
    <name evidence="1" type="ORF">H2C83_06065</name>
</gene>
<evidence type="ECO:0000313" key="2">
    <source>
        <dbReference type="Proteomes" id="UP000538292"/>
    </source>
</evidence>
<dbReference type="RefSeq" id="WP_181738863.1">
    <property type="nucleotide sequence ID" value="NZ_JACEOL010000019.1"/>
</dbReference>
<reference evidence="1 2" key="1">
    <citation type="submission" date="2020-07" db="EMBL/GenBank/DDBJ databases">
        <title>Thermoactinomyces phylogeny.</title>
        <authorList>
            <person name="Dunlap C."/>
        </authorList>
    </citation>
    <scope>NUCLEOTIDE SEQUENCE [LARGE SCALE GENOMIC DNA]</scope>
    <source>
        <strain evidence="1 2">AMNI-1</strain>
    </source>
</reference>
<protein>
    <submittedName>
        <fullName evidence="1">Uncharacterized protein</fullName>
    </submittedName>
</protein>
<dbReference type="Proteomes" id="UP000538292">
    <property type="component" value="Unassembled WGS sequence"/>
</dbReference>
<dbReference type="AlphaFoldDB" id="A0A7W1XRK8"/>
<keyword evidence="2" id="KW-1185">Reference proteome</keyword>
<proteinExistence type="predicted"/>
<comment type="caution">
    <text evidence="1">The sequence shown here is derived from an EMBL/GenBank/DDBJ whole genome shotgun (WGS) entry which is preliminary data.</text>
</comment>
<evidence type="ECO:0000313" key="1">
    <source>
        <dbReference type="EMBL" id="MBA4601891.1"/>
    </source>
</evidence>
<name>A0A7W1XRK8_9BACL</name>
<dbReference type="EMBL" id="JACEOL010000019">
    <property type="protein sequence ID" value="MBA4601891.1"/>
    <property type="molecule type" value="Genomic_DNA"/>
</dbReference>
<accession>A0A7W1XRK8</accession>